<organism evidence="5 6">
    <name type="scientific">Acaulospora morrowiae</name>
    <dbReference type="NCBI Taxonomy" id="94023"/>
    <lineage>
        <taxon>Eukaryota</taxon>
        <taxon>Fungi</taxon>
        <taxon>Fungi incertae sedis</taxon>
        <taxon>Mucoromycota</taxon>
        <taxon>Glomeromycotina</taxon>
        <taxon>Glomeromycetes</taxon>
        <taxon>Diversisporales</taxon>
        <taxon>Acaulosporaceae</taxon>
        <taxon>Acaulospora</taxon>
    </lineage>
</organism>
<dbReference type="GO" id="GO:0006103">
    <property type="term" value="P:2-oxoglutarate metabolic process"/>
    <property type="evidence" value="ECO:0007669"/>
    <property type="project" value="InterPro"/>
</dbReference>
<comment type="subcellular location">
    <subcellularLocation>
        <location evidence="1">Mitochondrion</location>
    </subcellularLocation>
</comment>
<dbReference type="OrthoDB" id="2116030at2759"/>
<evidence type="ECO:0000256" key="3">
    <source>
        <dbReference type="ARBA" id="ARBA00043970"/>
    </source>
</evidence>
<dbReference type="GO" id="GO:0005739">
    <property type="term" value="C:mitochondrion"/>
    <property type="evidence" value="ECO:0007669"/>
    <property type="project" value="UniProtKB-SubCell"/>
</dbReference>
<feature type="region of interest" description="Disordered" evidence="4">
    <location>
        <begin position="20"/>
        <end position="62"/>
    </location>
</feature>
<dbReference type="GO" id="GO:0004591">
    <property type="term" value="F:oxoglutarate dehydrogenase (succinyl-transferring) activity"/>
    <property type="evidence" value="ECO:0007669"/>
    <property type="project" value="TreeGrafter"/>
</dbReference>
<protein>
    <submittedName>
        <fullName evidence="5">2296_t:CDS:1</fullName>
    </submittedName>
</protein>
<sequence>MNQTRILRAVHKPHVPLIKFLGRRSRDQSQKDPLPKLHPKAPKGSTLPSKTLPLSSSSAFVSSSPIIPQNVKKPSISVRIFDYSELPDKFKRRMLSNDEIEIIEAGGADYILRQH</sequence>
<gene>
    <name evidence="5" type="ORF">AMORRO_LOCUS12113</name>
</gene>
<dbReference type="Pfam" id="PF10937">
    <property type="entry name" value="Kgd4-YMR31"/>
    <property type="match status" value="1"/>
</dbReference>
<keyword evidence="2" id="KW-0496">Mitochondrion</keyword>
<evidence type="ECO:0000313" key="5">
    <source>
        <dbReference type="EMBL" id="CAG8700707.1"/>
    </source>
</evidence>
<proteinExistence type="inferred from homology"/>
<comment type="similarity">
    <text evidence="3">Belongs to the alpha-ketoglutarate dehydrogenase component 4 family.</text>
</comment>
<dbReference type="PANTHER" id="PTHR31601:SF2">
    <property type="entry name" value="ALPHA-KETOGLUTARATE DEHYDROGENASE COMPONENT 4"/>
    <property type="match status" value="1"/>
</dbReference>
<evidence type="ECO:0000256" key="4">
    <source>
        <dbReference type="SAM" id="MobiDB-lite"/>
    </source>
</evidence>
<accession>A0A9N9HQP8</accession>
<evidence type="ECO:0000313" key="6">
    <source>
        <dbReference type="Proteomes" id="UP000789342"/>
    </source>
</evidence>
<evidence type="ECO:0000256" key="1">
    <source>
        <dbReference type="ARBA" id="ARBA00004173"/>
    </source>
</evidence>
<dbReference type="EMBL" id="CAJVPV010016983">
    <property type="protein sequence ID" value="CAG8700707.1"/>
    <property type="molecule type" value="Genomic_DNA"/>
</dbReference>
<comment type="caution">
    <text evidence="5">The sequence shown here is derived from an EMBL/GenBank/DDBJ whole genome shotgun (WGS) entry which is preliminary data.</text>
</comment>
<name>A0A9N9HQP8_9GLOM</name>
<dbReference type="Proteomes" id="UP000789342">
    <property type="component" value="Unassembled WGS sequence"/>
</dbReference>
<dbReference type="AlphaFoldDB" id="A0A9N9HQP8"/>
<feature type="compositionally biased region" description="Basic and acidic residues" evidence="4">
    <location>
        <begin position="24"/>
        <end position="35"/>
    </location>
</feature>
<dbReference type="PANTHER" id="PTHR31601">
    <property type="entry name" value="28S RIBOSOMAL PROTEIN S36, MITOCHONDRIAL"/>
    <property type="match status" value="1"/>
</dbReference>
<evidence type="ECO:0000256" key="2">
    <source>
        <dbReference type="ARBA" id="ARBA00023128"/>
    </source>
</evidence>
<feature type="compositionally biased region" description="Low complexity" evidence="4">
    <location>
        <begin position="45"/>
        <end position="62"/>
    </location>
</feature>
<keyword evidence="6" id="KW-1185">Reference proteome</keyword>
<dbReference type="InterPro" id="IPR020373">
    <property type="entry name" value="Kgd4/YMR-31"/>
</dbReference>
<reference evidence="5" key="1">
    <citation type="submission" date="2021-06" db="EMBL/GenBank/DDBJ databases">
        <authorList>
            <person name="Kallberg Y."/>
            <person name="Tangrot J."/>
            <person name="Rosling A."/>
        </authorList>
    </citation>
    <scope>NUCLEOTIDE SEQUENCE</scope>
    <source>
        <strain evidence="5">CL551</strain>
    </source>
</reference>